<proteinExistence type="predicted"/>
<name>A0ABQ2YVI5_9ACTN</name>
<evidence type="ECO:0000313" key="1">
    <source>
        <dbReference type="EMBL" id="GGX96711.1"/>
    </source>
</evidence>
<evidence type="ECO:0000313" key="2">
    <source>
        <dbReference type="Proteomes" id="UP000659223"/>
    </source>
</evidence>
<reference evidence="2" key="1">
    <citation type="journal article" date="2019" name="Int. J. Syst. Evol. Microbiol.">
        <title>The Global Catalogue of Microorganisms (GCM) 10K type strain sequencing project: providing services to taxonomists for standard genome sequencing and annotation.</title>
        <authorList>
            <consortium name="The Broad Institute Genomics Platform"/>
            <consortium name="The Broad Institute Genome Sequencing Center for Infectious Disease"/>
            <person name="Wu L."/>
            <person name="Ma J."/>
        </authorList>
    </citation>
    <scope>NUCLEOTIDE SEQUENCE [LARGE SCALE GENOMIC DNA]</scope>
    <source>
        <strain evidence="2">JCM 4586</strain>
    </source>
</reference>
<keyword evidence="2" id="KW-1185">Reference proteome</keyword>
<dbReference type="EMBL" id="BMUT01000011">
    <property type="protein sequence ID" value="GGX96711.1"/>
    <property type="molecule type" value="Genomic_DNA"/>
</dbReference>
<sequence>MAPAARAVCTSATSVWKARRAAKYAAASAEGAGGTAMTRLAVSAEAGRAVGAVLVMTVNLRGKITKENRQSSAKLLSYR</sequence>
<accession>A0ABQ2YVI5</accession>
<protein>
    <submittedName>
        <fullName evidence="1">Uncharacterized protein</fullName>
    </submittedName>
</protein>
<comment type="caution">
    <text evidence="1">The sequence shown here is derived from an EMBL/GenBank/DDBJ whole genome shotgun (WGS) entry which is preliminary data.</text>
</comment>
<gene>
    <name evidence="1" type="ORF">GCM10010324_48380</name>
</gene>
<dbReference type="Proteomes" id="UP000659223">
    <property type="component" value="Unassembled WGS sequence"/>
</dbReference>
<organism evidence="1 2">
    <name type="scientific">Streptomyces hiroshimensis</name>
    <dbReference type="NCBI Taxonomy" id="66424"/>
    <lineage>
        <taxon>Bacteria</taxon>
        <taxon>Bacillati</taxon>
        <taxon>Actinomycetota</taxon>
        <taxon>Actinomycetes</taxon>
        <taxon>Kitasatosporales</taxon>
        <taxon>Streptomycetaceae</taxon>
        <taxon>Streptomyces</taxon>
    </lineage>
</organism>